<organism evidence="2 3">
    <name type="scientific">Planoprotostelium fungivorum</name>
    <dbReference type="NCBI Taxonomy" id="1890364"/>
    <lineage>
        <taxon>Eukaryota</taxon>
        <taxon>Amoebozoa</taxon>
        <taxon>Evosea</taxon>
        <taxon>Variosea</taxon>
        <taxon>Cavosteliida</taxon>
        <taxon>Cavosteliaceae</taxon>
        <taxon>Planoprotostelium</taxon>
    </lineage>
</organism>
<accession>A0A2P6MQB4</accession>
<dbReference type="InParanoid" id="A0A2P6MQB4"/>
<reference evidence="2 3" key="1">
    <citation type="journal article" date="2018" name="Genome Biol. Evol.">
        <title>Multiple Roots of Fruiting Body Formation in Amoebozoa.</title>
        <authorList>
            <person name="Hillmann F."/>
            <person name="Forbes G."/>
            <person name="Novohradska S."/>
            <person name="Ferling I."/>
            <person name="Riege K."/>
            <person name="Groth M."/>
            <person name="Westermann M."/>
            <person name="Marz M."/>
            <person name="Spaller T."/>
            <person name="Winckler T."/>
            <person name="Schaap P."/>
            <person name="Glockner G."/>
        </authorList>
    </citation>
    <scope>NUCLEOTIDE SEQUENCE [LARGE SCALE GENOMIC DNA]</scope>
    <source>
        <strain evidence="2 3">Jena</strain>
    </source>
</reference>
<dbReference type="AlphaFoldDB" id="A0A2P6MQB4"/>
<evidence type="ECO:0000256" key="1">
    <source>
        <dbReference type="SAM" id="MobiDB-lite"/>
    </source>
</evidence>
<evidence type="ECO:0000313" key="3">
    <source>
        <dbReference type="Proteomes" id="UP000241769"/>
    </source>
</evidence>
<feature type="compositionally biased region" description="Basic and acidic residues" evidence="1">
    <location>
        <begin position="20"/>
        <end position="39"/>
    </location>
</feature>
<keyword evidence="3" id="KW-1185">Reference proteome</keyword>
<proteinExistence type="predicted"/>
<feature type="region of interest" description="Disordered" evidence="1">
    <location>
        <begin position="1"/>
        <end position="39"/>
    </location>
</feature>
<protein>
    <submittedName>
        <fullName evidence="2">Uncharacterized protein</fullName>
    </submittedName>
</protein>
<gene>
    <name evidence="2" type="ORF">PROFUN_16494</name>
</gene>
<dbReference type="EMBL" id="MDYQ01000533">
    <property type="protein sequence ID" value="PRP73876.1"/>
    <property type="molecule type" value="Genomic_DNA"/>
</dbReference>
<sequence>MSEPSELLNGRTSLYEEGFEDRGREEAEEGQDSKYLREQHATADGTGSLLLRAPKMILTRKKELSLTTRSLFVRRRSDFPMIRLTFNYPDGAYFCQYKF</sequence>
<evidence type="ECO:0000313" key="2">
    <source>
        <dbReference type="EMBL" id="PRP73876.1"/>
    </source>
</evidence>
<name>A0A2P6MQB4_9EUKA</name>
<dbReference type="Proteomes" id="UP000241769">
    <property type="component" value="Unassembled WGS sequence"/>
</dbReference>
<comment type="caution">
    <text evidence="2">The sequence shown here is derived from an EMBL/GenBank/DDBJ whole genome shotgun (WGS) entry which is preliminary data.</text>
</comment>